<organism evidence="3 4">
    <name type="scientific">Streptomyces griseoviridis</name>
    <dbReference type="NCBI Taxonomy" id="45398"/>
    <lineage>
        <taxon>Bacteria</taxon>
        <taxon>Bacillati</taxon>
        <taxon>Actinomycetota</taxon>
        <taxon>Actinomycetes</taxon>
        <taxon>Kitasatosporales</taxon>
        <taxon>Streptomycetaceae</taxon>
        <taxon>Streptomyces</taxon>
    </lineage>
</organism>
<feature type="region of interest" description="Disordered" evidence="1">
    <location>
        <begin position="259"/>
        <end position="289"/>
    </location>
</feature>
<dbReference type="EMBL" id="BMSL01000002">
    <property type="protein sequence ID" value="GGS23463.1"/>
    <property type="molecule type" value="Genomic_DNA"/>
</dbReference>
<evidence type="ECO:0000256" key="1">
    <source>
        <dbReference type="SAM" id="MobiDB-lite"/>
    </source>
</evidence>
<name>A0A918L9Q0_STRGD</name>
<gene>
    <name evidence="3" type="ORF">GCM10010238_09310</name>
</gene>
<dbReference type="Gene3D" id="2.50.20.20">
    <property type="match status" value="1"/>
</dbReference>
<dbReference type="InterPro" id="IPR029046">
    <property type="entry name" value="LolA/LolB/LppX"/>
</dbReference>
<keyword evidence="4" id="KW-1185">Reference proteome</keyword>
<comment type="caution">
    <text evidence="3">The sequence shown here is derived from an EMBL/GenBank/DDBJ whole genome shotgun (WGS) entry which is preliminary data.</text>
</comment>
<dbReference type="SUPFAM" id="SSF89392">
    <property type="entry name" value="Prokaryotic lipoproteins and lipoprotein localization factors"/>
    <property type="match status" value="1"/>
</dbReference>
<sequence>MTGTGGRRPAGRMALTVAAVIALVALCTGACGPSDDADGAGERTTASPAAAVTAGLRAAERATERARSARVESGTRIGSTISLTADGALGWTDDEVTGTLTLTYTGGELADSMRELGSASMEARYLPDAYYARMGDAFAARAGGRHWVRYAYEDLDDLAGGTGAELGDQIRAATPDRSLDLLLASDDVRKAGEERVRGRLTTHYSGTVRDLAAGVTAQTVEVWIDDRDLLVKKVERATTADGELTQTAHYRDYGVRVSAEKPPADDTQDVTELLDGVGGNPAGTDRPVG</sequence>
<evidence type="ECO:0000313" key="3">
    <source>
        <dbReference type="EMBL" id="GGS23463.1"/>
    </source>
</evidence>
<evidence type="ECO:0000313" key="4">
    <source>
        <dbReference type="Proteomes" id="UP000653493"/>
    </source>
</evidence>
<dbReference type="Proteomes" id="UP000653493">
    <property type="component" value="Unassembled WGS sequence"/>
</dbReference>
<evidence type="ECO:0000256" key="2">
    <source>
        <dbReference type="SAM" id="SignalP"/>
    </source>
</evidence>
<keyword evidence="3" id="KW-0449">Lipoprotein</keyword>
<keyword evidence="2" id="KW-0732">Signal</keyword>
<reference evidence="3" key="2">
    <citation type="submission" date="2020-09" db="EMBL/GenBank/DDBJ databases">
        <authorList>
            <person name="Sun Q."/>
            <person name="Ohkuma M."/>
        </authorList>
    </citation>
    <scope>NUCLEOTIDE SEQUENCE</scope>
    <source>
        <strain evidence="3">JCM 4234</strain>
    </source>
</reference>
<accession>A0A918L9Q0</accession>
<reference evidence="3" key="1">
    <citation type="journal article" date="2014" name="Int. J. Syst. Evol. Microbiol.">
        <title>Complete genome sequence of Corynebacterium casei LMG S-19264T (=DSM 44701T), isolated from a smear-ripened cheese.</title>
        <authorList>
            <consortium name="US DOE Joint Genome Institute (JGI-PGF)"/>
            <person name="Walter F."/>
            <person name="Albersmeier A."/>
            <person name="Kalinowski J."/>
            <person name="Ruckert C."/>
        </authorList>
    </citation>
    <scope>NUCLEOTIDE SEQUENCE</scope>
    <source>
        <strain evidence="3">JCM 4234</strain>
    </source>
</reference>
<feature type="chain" id="PRO_5039392358" evidence="2">
    <location>
        <begin position="31"/>
        <end position="289"/>
    </location>
</feature>
<feature type="signal peptide" evidence="2">
    <location>
        <begin position="1"/>
        <end position="30"/>
    </location>
</feature>
<dbReference type="AlphaFoldDB" id="A0A918L9Q0"/>
<proteinExistence type="predicted"/>
<protein>
    <submittedName>
        <fullName evidence="3">Lipoprotein</fullName>
    </submittedName>
</protein>